<dbReference type="KEGG" id="pbal:CPBP_00183"/>
<sequence>MTITPGVDIDIIAEGIIQKVQMNEGLLIPSSDIIDLIHQLKEFDLGRAMLTTGVITSSWVDYVCHNETSPTDHPLETWFLSKSPKIKAARERYYITRDALQSHLRSNMVFCVMPCGVISKVAELDYSNISNIKIIGYDNDIQGLVRAEMQMQPLVDQRKVNLLLLKKNIWLLTDCNQHDLIISNRLSVLEADPQKVLELFEKYYAALKQNGIFISSFFTPSPLHNLHASPWKNVDVNDVLTEHSIFVDIMDFQPASRPESKMITLLHKAGFEIVDIFYDTHHIYPTIVARKA</sequence>
<dbReference type="EMBL" id="CP054719">
    <property type="protein sequence ID" value="QOL19431.1"/>
    <property type="molecule type" value="Genomic_DNA"/>
</dbReference>
<evidence type="ECO:0000313" key="2">
    <source>
        <dbReference type="Proteomes" id="UP000594001"/>
    </source>
</evidence>
<keyword evidence="1" id="KW-0489">Methyltransferase</keyword>
<keyword evidence="2" id="KW-1185">Reference proteome</keyword>
<keyword evidence="1" id="KW-0808">Transferase</keyword>
<dbReference type="SUPFAM" id="SSF53335">
    <property type="entry name" value="S-adenosyl-L-methionine-dependent methyltransferases"/>
    <property type="match status" value="1"/>
</dbReference>
<accession>A0A7L9RSA8</accession>
<dbReference type="InterPro" id="IPR029063">
    <property type="entry name" value="SAM-dependent_MTases_sf"/>
</dbReference>
<organism evidence="1 2">
    <name type="scientific">Candidatus Bodocaedibacter vickermanii</name>
    <dbReference type="NCBI Taxonomy" id="2741701"/>
    <lineage>
        <taxon>Bacteria</taxon>
        <taxon>Pseudomonadati</taxon>
        <taxon>Pseudomonadota</taxon>
        <taxon>Alphaproteobacteria</taxon>
        <taxon>Holosporales</taxon>
        <taxon>Candidatus Paracaedibacteraceae</taxon>
        <taxon>Candidatus Bodocaedibacter</taxon>
    </lineage>
</organism>
<proteinExistence type="predicted"/>
<name>A0A7L9RSA8_9PROT</name>
<dbReference type="GO" id="GO:0008168">
    <property type="term" value="F:methyltransferase activity"/>
    <property type="evidence" value="ECO:0007669"/>
    <property type="project" value="UniProtKB-KW"/>
</dbReference>
<dbReference type="RefSeq" id="WP_350332185.1">
    <property type="nucleotide sequence ID" value="NZ_CP054719.1"/>
</dbReference>
<dbReference type="Gene3D" id="3.40.50.150">
    <property type="entry name" value="Vaccinia Virus protein VP39"/>
    <property type="match status" value="1"/>
</dbReference>
<dbReference type="Proteomes" id="UP000594001">
    <property type="component" value="Chromosome"/>
</dbReference>
<dbReference type="GO" id="GO:0032259">
    <property type="term" value="P:methylation"/>
    <property type="evidence" value="ECO:0007669"/>
    <property type="project" value="UniProtKB-KW"/>
</dbReference>
<gene>
    <name evidence="1" type="ORF">CPBP_00183</name>
</gene>
<evidence type="ECO:0000313" key="1">
    <source>
        <dbReference type="EMBL" id="QOL19431.1"/>
    </source>
</evidence>
<reference evidence="1 2" key="1">
    <citation type="submission" date="2020-06" db="EMBL/GenBank/DDBJ databases">
        <title>The endosymbiont of the kinetoplastid Bodo saltans is a Paracaedibacter-like alpha-proteobacterium possessing a putative toxin-antitoxin system.</title>
        <authorList>
            <person name="Midha S."/>
            <person name="Rigden D.J."/>
            <person name="Siozios S."/>
            <person name="Hurst G.D.D."/>
            <person name="Jackson A.P."/>
        </authorList>
    </citation>
    <scope>NUCLEOTIDE SEQUENCE [LARGE SCALE GENOMIC DNA]</scope>
    <source>
        <strain evidence="1">Lake Konstanz</strain>
    </source>
</reference>
<dbReference type="AlphaFoldDB" id="A0A7L9RSA8"/>
<protein>
    <submittedName>
        <fullName evidence="1">SAM-dependent methyltransferase</fullName>
    </submittedName>
</protein>